<sequence length="313" mass="33713">MKTKRLRRLAPFLAAALLVSPSRALADVPIFFVFAWVRVALWWTILLAIGIEALALHLLFALTWRRALWAAVLVNVGTAALGFIAYPLVGTLSYPALAPLVMQTFGTGQIVEIAAYCIAAAIIDTPIELGLLALLSRAAGYGVRIGGKAAAVFFVANLLSAAVLFTAIQIGPRQHPVDAETRRLLDGPFNEEVALVATIFDELSRHRDAEGNIDEAWRAALKAQAEGLDFVQLEIATGGRIYPIVAMPTGGIGTGMTFTYEDDRYDGAAMVTRGTVQRYGASPPGAPRDVLHYRLFAEDAAHPYSVQAILPFP</sequence>
<keyword evidence="1" id="KW-0472">Membrane</keyword>
<evidence type="ECO:0000256" key="1">
    <source>
        <dbReference type="SAM" id="Phobius"/>
    </source>
</evidence>
<keyword evidence="1" id="KW-1133">Transmembrane helix</keyword>
<evidence type="ECO:0000313" key="3">
    <source>
        <dbReference type="EMBL" id="MBS0125460.1"/>
    </source>
</evidence>
<feature type="transmembrane region" description="Helical" evidence="1">
    <location>
        <begin position="113"/>
        <end position="135"/>
    </location>
</feature>
<keyword evidence="1" id="KW-0812">Transmembrane</keyword>
<keyword evidence="2" id="KW-0732">Signal</keyword>
<name>A0A8J8B9E0_9RHOB</name>
<dbReference type="AlphaFoldDB" id="A0A8J8B9E0"/>
<keyword evidence="4" id="KW-1185">Reference proteome</keyword>
<protein>
    <submittedName>
        <fullName evidence="3">Uncharacterized protein</fullName>
    </submittedName>
</protein>
<accession>A0A8J8B9E0</accession>
<dbReference type="Proteomes" id="UP000681356">
    <property type="component" value="Unassembled WGS sequence"/>
</dbReference>
<gene>
    <name evidence="3" type="ORF">KB874_15335</name>
</gene>
<organism evidence="3 4">
    <name type="scientific">Thetidibacter halocola</name>
    <dbReference type="NCBI Taxonomy" id="2827239"/>
    <lineage>
        <taxon>Bacteria</taxon>
        <taxon>Pseudomonadati</taxon>
        <taxon>Pseudomonadota</taxon>
        <taxon>Alphaproteobacteria</taxon>
        <taxon>Rhodobacterales</taxon>
        <taxon>Roseobacteraceae</taxon>
        <taxon>Thetidibacter</taxon>
    </lineage>
</organism>
<comment type="caution">
    <text evidence="3">The sequence shown here is derived from an EMBL/GenBank/DDBJ whole genome shotgun (WGS) entry which is preliminary data.</text>
</comment>
<feature type="chain" id="PRO_5035250193" evidence="2">
    <location>
        <begin position="27"/>
        <end position="313"/>
    </location>
</feature>
<feature type="transmembrane region" description="Helical" evidence="1">
    <location>
        <begin position="36"/>
        <end position="60"/>
    </location>
</feature>
<feature type="signal peptide" evidence="2">
    <location>
        <begin position="1"/>
        <end position="26"/>
    </location>
</feature>
<feature type="transmembrane region" description="Helical" evidence="1">
    <location>
        <begin position="147"/>
        <end position="168"/>
    </location>
</feature>
<dbReference type="EMBL" id="JAGTUU010000006">
    <property type="protein sequence ID" value="MBS0125460.1"/>
    <property type="molecule type" value="Genomic_DNA"/>
</dbReference>
<evidence type="ECO:0000256" key="2">
    <source>
        <dbReference type="SAM" id="SignalP"/>
    </source>
</evidence>
<evidence type="ECO:0000313" key="4">
    <source>
        <dbReference type="Proteomes" id="UP000681356"/>
    </source>
</evidence>
<reference evidence="3" key="1">
    <citation type="submission" date="2021-04" db="EMBL/GenBank/DDBJ databases">
        <authorList>
            <person name="Yoon J."/>
        </authorList>
    </citation>
    <scope>NUCLEOTIDE SEQUENCE</scope>
    <source>
        <strain evidence="3">KMU-90</strain>
    </source>
</reference>
<proteinExistence type="predicted"/>
<feature type="transmembrane region" description="Helical" evidence="1">
    <location>
        <begin position="67"/>
        <end position="93"/>
    </location>
</feature>